<evidence type="ECO:0000256" key="5">
    <source>
        <dbReference type="ARBA" id="ARBA00023136"/>
    </source>
</evidence>
<evidence type="ECO:0000256" key="4">
    <source>
        <dbReference type="ARBA" id="ARBA00022989"/>
    </source>
</evidence>
<dbReference type="GO" id="GO:0004888">
    <property type="term" value="F:transmembrane signaling receptor activity"/>
    <property type="evidence" value="ECO:0007669"/>
    <property type="project" value="InterPro"/>
</dbReference>
<dbReference type="PRINTS" id="PR00260">
    <property type="entry name" value="CHEMTRNSDUCR"/>
</dbReference>
<evidence type="ECO:0000256" key="8">
    <source>
        <dbReference type="PROSITE-ProRule" id="PRU00284"/>
    </source>
</evidence>
<evidence type="ECO:0000256" key="9">
    <source>
        <dbReference type="SAM" id="Phobius"/>
    </source>
</evidence>
<feature type="domain" description="HAMP" evidence="12">
    <location>
        <begin position="328"/>
        <end position="380"/>
    </location>
</feature>
<dbReference type="FunFam" id="1.10.287.950:FF:000001">
    <property type="entry name" value="Methyl-accepting chemotaxis sensory transducer"/>
    <property type="match status" value="1"/>
</dbReference>
<evidence type="ECO:0000256" key="7">
    <source>
        <dbReference type="ARBA" id="ARBA00029447"/>
    </source>
</evidence>
<feature type="domain" description="Methyl-accepting transducer" evidence="10">
    <location>
        <begin position="385"/>
        <end position="621"/>
    </location>
</feature>
<comment type="subcellular location">
    <subcellularLocation>
        <location evidence="1">Cell inner membrane</location>
        <topology evidence="1">Multi-pass membrane protein</topology>
    </subcellularLocation>
</comment>
<evidence type="ECO:0000259" key="12">
    <source>
        <dbReference type="PROSITE" id="PS50885"/>
    </source>
</evidence>
<keyword evidence="4 9" id="KW-1133">Transmembrane helix</keyword>
<dbReference type="Gene3D" id="1.10.287.950">
    <property type="entry name" value="Methyl-accepting chemotaxis protein"/>
    <property type="match status" value="1"/>
</dbReference>
<dbReference type="PANTHER" id="PTHR32089">
    <property type="entry name" value="METHYL-ACCEPTING CHEMOTAXIS PROTEIN MCPB"/>
    <property type="match status" value="1"/>
</dbReference>
<dbReference type="RefSeq" id="WP_055464136.1">
    <property type="nucleotide sequence ID" value="NZ_CYHG01000012.1"/>
</dbReference>
<sequence>MSLSVVQRVLMGFVMLLLLLFVVAGAGVGGLNSVQERIETVTGEIASISDSSMEVSADLAQASSAVLQYLVASSDSMLSDALTQYQSGKERFYAEADALKAQAAESPDVSATVVEIEQQSNVFFELADTAISDHSRMVQLERGMADKKLDLKDQLSYVVEDLEAIISYPESDEQAFAAGLAKTQMESLQLLIGDYFDSTTVPSLNSIRKEMGKAFAPVDKVIGKLGDDLITENINKIRTSVEDEAGVVNEFLEFNQIQVASEQAAAALLNSLAVMKTQQDTLESHVSVLRDQAKLNALESSNNAKNISYLVVAVSVVIALLIAYWVSLSIRKPLAQILKVLDQIANGDLTQRVTVSSKDEFGQLSHWVNSLVQKLGDVIKQIDEASHQVVSSADTVYKSTTYTQSIIQEQNDRTTSVATAMDEMSATVREVARHSEVTLEKVQDVDRSAEVSLQRMHTNIAQVEQLVAQLESSAGVVQQVAQYSQNIGSILEVIQDIAEQTNLLALNAAIEAARAGEQGRGFAVVADEVRTLANRTHTSTEEIQQVITELQGGVKATVVTMEQSCQNARESMNEAQSVGQVLSDLRTFIVEIRDLSMQIATSAEQQSNVAQDINRSVHEISHSSEGAMEEAMASQENCQRMNELAQHQRALVGQFKIV</sequence>
<evidence type="ECO:0000259" key="11">
    <source>
        <dbReference type="PROSITE" id="PS50192"/>
    </source>
</evidence>
<dbReference type="EMBL" id="CYHG01000012">
    <property type="protein sequence ID" value="CUB05635.1"/>
    <property type="molecule type" value="Genomic_DNA"/>
</dbReference>
<dbReference type="CDD" id="cd06225">
    <property type="entry name" value="HAMP"/>
    <property type="match status" value="1"/>
</dbReference>
<dbReference type="AlphaFoldDB" id="A0A0K6IRA0"/>
<dbReference type="SMART" id="SM00304">
    <property type="entry name" value="HAMP"/>
    <property type="match status" value="1"/>
</dbReference>
<dbReference type="Pfam" id="PF00015">
    <property type="entry name" value="MCPsignal"/>
    <property type="match status" value="1"/>
</dbReference>
<evidence type="ECO:0000256" key="6">
    <source>
        <dbReference type="ARBA" id="ARBA00023224"/>
    </source>
</evidence>
<dbReference type="PROSITE" id="PS50192">
    <property type="entry name" value="T_SNARE"/>
    <property type="match status" value="1"/>
</dbReference>
<feature type="domain" description="T-SNARE coiled-coil homology" evidence="11">
    <location>
        <begin position="572"/>
        <end position="634"/>
    </location>
</feature>
<dbReference type="PROSITE" id="PS50111">
    <property type="entry name" value="CHEMOTAXIS_TRANSDUC_2"/>
    <property type="match status" value="1"/>
</dbReference>
<dbReference type="InterPro" id="IPR004090">
    <property type="entry name" value="Chemotax_Me-accpt_rcpt"/>
</dbReference>
<dbReference type="SUPFAM" id="SSF58104">
    <property type="entry name" value="Methyl-accepting chemotaxis protein (MCP) signaling domain"/>
    <property type="match status" value="1"/>
</dbReference>
<dbReference type="PANTHER" id="PTHR32089:SF119">
    <property type="entry name" value="METHYL-ACCEPTING CHEMOTAXIS PROTEIN CTPL"/>
    <property type="match status" value="1"/>
</dbReference>
<dbReference type="InterPro" id="IPR003660">
    <property type="entry name" value="HAMP_dom"/>
</dbReference>
<evidence type="ECO:0000313" key="14">
    <source>
        <dbReference type="Proteomes" id="UP000182769"/>
    </source>
</evidence>
<dbReference type="OrthoDB" id="5693655at2"/>
<dbReference type="STRING" id="1137284.GCA_001418205_03095"/>
<feature type="transmembrane region" description="Helical" evidence="9">
    <location>
        <begin position="307"/>
        <end position="326"/>
    </location>
</feature>
<evidence type="ECO:0000256" key="1">
    <source>
        <dbReference type="ARBA" id="ARBA00004429"/>
    </source>
</evidence>
<name>A0A0K6IRA0_9GAMM</name>
<reference evidence="14" key="1">
    <citation type="submission" date="2015-08" db="EMBL/GenBank/DDBJ databases">
        <authorList>
            <person name="Varghese N."/>
        </authorList>
    </citation>
    <scope>NUCLEOTIDE SEQUENCE [LARGE SCALE GENOMIC DNA]</scope>
    <source>
        <strain evidence="14">JCM 18476</strain>
    </source>
</reference>
<organism evidence="13 14">
    <name type="scientific">Marinomonas fungiae</name>
    <dbReference type="NCBI Taxonomy" id="1137284"/>
    <lineage>
        <taxon>Bacteria</taxon>
        <taxon>Pseudomonadati</taxon>
        <taxon>Pseudomonadota</taxon>
        <taxon>Gammaproteobacteria</taxon>
        <taxon>Oceanospirillales</taxon>
        <taxon>Oceanospirillaceae</taxon>
        <taxon>Marinomonas</taxon>
    </lineage>
</organism>
<dbReference type="CDD" id="cd11386">
    <property type="entry name" value="MCP_signal"/>
    <property type="match status" value="1"/>
</dbReference>
<keyword evidence="6 8" id="KW-0807">Transducer</keyword>
<dbReference type="GO" id="GO:0006935">
    <property type="term" value="P:chemotaxis"/>
    <property type="evidence" value="ECO:0007669"/>
    <property type="project" value="InterPro"/>
</dbReference>
<evidence type="ECO:0000256" key="2">
    <source>
        <dbReference type="ARBA" id="ARBA00022519"/>
    </source>
</evidence>
<accession>A0A0K6IRA0</accession>
<dbReference type="InterPro" id="IPR000727">
    <property type="entry name" value="T_SNARE_dom"/>
</dbReference>
<dbReference type="GO" id="GO:0005886">
    <property type="term" value="C:plasma membrane"/>
    <property type="evidence" value="ECO:0007669"/>
    <property type="project" value="UniProtKB-SubCell"/>
</dbReference>
<dbReference type="SMART" id="SM00283">
    <property type="entry name" value="MA"/>
    <property type="match status" value="1"/>
</dbReference>
<dbReference type="InterPro" id="IPR004089">
    <property type="entry name" value="MCPsignal_dom"/>
</dbReference>
<gene>
    <name evidence="13" type="ORF">Ga0061065_11236</name>
</gene>
<dbReference type="GO" id="GO:0007165">
    <property type="term" value="P:signal transduction"/>
    <property type="evidence" value="ECO:0007669"/>
    <property type="project" value="UniProtKB-KW"/>
</dbReference>
<dbReference type="Pfam" id="PF00672">
    <property type="entry name" value="HAMP"/>
    <property type="match status" value="1"/>
</dbReference>
<keyword evidence="3 9" id="KW-0812">Transmembrane</keyword>
<dbReference type="Proteomes" id="UP000182769">
    <property type="component" value="Unassembled WGS sequence"/>
</dbReference>
<dbReference type="PROSITE" id="PS50885">
    <property type="entry name" value="HAMP"/>
    <property type="match status" value="1"/>
</dbReference>
<evidence type="ECO:0000259" key="10">
    <source>
        <dbReference type="PROSITE" id="PS50111"/>
    </source>
</evidence>
<keyword evidence="2" id="KW-0997">Cell inner membrane</keyword>
<comment type="similarity">
    <text evidence="7">Belongs to the methyl-accepting chemotaxis (MCP) protein family.</text>
</comment>
<evidence type="ECO:0000256" key="3">
    <source>
        <dbReference type="ARBA" id="ARBA00022692"/>
    </source>
</evidence>
<keyword evidence="14" id="KW-1185">Reference proteome</keyword>
<proteinExistence type="inferred from homology"/>
<protein>
    <submittedName>
        <fullName evidence="13">Methyl-accepting chemotaxis protein</fullName>
    </submittedName>
</protein>
<keyword evidence="2" id="KW-1003">Cell membrane</keyword>
<evidence type="ECO:0000313" key="13">
    <source>
        <dbReference type="EMBL" id="CUB05635.1"/>
    </source>
</evidence>
<keyword evidence="5 9" id="KW-0472">Membrane</keyword>